<dbReference type="Gene3D" id="1.10.10.10">
    <property type="entry name" value="Winged helix-like DNA-binding domain superfamily/Winged helix DNA-binding domain"/>
    <property type="match status" value="1"/>
</dbReference>
<dbReference type="SUPFAM" id="SSF88659">
    <property type="entry name" value="Sigma3 and sigma4 domains of RNA polymerase sigma factors"/>
    <property type="match status" value="1"/>
</dbReference>
<dbReference type="InterPro" id="IPR013324">
    <property type="entry name" value="RNA_pol_sigma_r3/r4-like"/>
</dbReference>
<dbReference type="PANTHER" id="PTHR43133:SF46">
    <property type="entry name" value="RNA POLYMERASE SIGMA-70 FACTOR ECF SUBFAMILY"/>
    <property type="match status" value="1"/>
</dbReference>
<dbReference type="InterPro" id="IPR039425">
    <property type="entry name" value="RNA_pol_sigma-70-like"/>
</dbReference>
<dbReference type="RefSeq" id="WP_086595702.1">
    <property type="nucleotide sequence ID" value="NZ_MTSE01000011.1"/>
</dbReference>
<comment type="caution">
    <text evidence="5">The sequence shown here is derived from an EMBL/GenBank/DDBJ whole genome shotgun (WGS) entry which is preliminary data.</text>
</comment>
<dbReference type="PANTHER" id="PTHR43133">
    <property type="entry name" value="RNA POLYMERASE ECF-TYPE SIGMA FACTO"/>
    <property type="match status" value="1"/>
</dbReference>
<evidence type="ECO:0000256" key="2">
    <source>
        <dbReference type="ARBA" id="ARBA00023082"/>
    </source>
</evidence>
<dbReference type="InterPro" id="IPR036388">
    <property type="entry name" value="WH-like_DNA-bd_sf"/>
</dbReference>
<keyword evidence="6" id="KW-1185">Reference proteome</keyword>
<dbReference type="OrthoDB" id="679904at2"/>
<evidence type="ECO:0000256" key="1">
    <source>
        <dbReference type="ARBA" id="ARBA00023015"/>
    </source>
</evidence>
<evidence type="ECO:0000313" key="5">
    <source>
        <dbReference type="EMBL" id="OUJ72360.1"/>
    </source>
</evidence>
<accession>A0A243WAG4</accession>
<feature type="domain" description="RNA polymerase sigma factor 70 region 4 type 2" evidence="4">
    <location>
        <begin position="109"/>
        <end position="157"/>
    </location>
</feature>
<dbReference type="Pfam" id="PF08281">
    <property type="entry name" value="Sigma70_r4_2"/>
    <property type="match status" value="1"/>
</dbReference>
<name>A0A243WAG4_9BACT</name>
<keyword evidence="3" id="KW-0804">Transcription</keyword>
<keyword evidence="2" id="KW-0731">Sigma factor</keyword>
<reference evidence="5 6" key="1">
    <citation type="submission" date="2017-01" db="EMBL/GenBank/DDBJ databases">
        <title>A new Hymenobacter.</title>
        <authorList>
            <person name="Liang Y."/>
            <person name="Feng F."/>
        </authorList>
    </citation>
    <scope>NUCLEOTIDE SEQUENCE [LARGE SCALE GENOMIC DNA]</scope>
    <source>
        <strain evidence="5">MIMBbqt21</strain>
    </source>
</reference>
<organism evidence="5 6">
    <name type="scientific">Hymenobacter crusticola</name>
    <dbReference type="NCBI Taxonomy" id="1770526"/>
    <lineage>
        <taxon>Bacteria</taxon>
        <taxon>Pseudomonadati</taxon>
        <taxon>Bacteroidota</taxon>
        <taxon>Cytophagia</taxon>
        <taxon>Cytophagales</taxon>
        <taxon>Hymenobacteraceae</taxon>
        <taxon>Hymenobacter</taxon>
    </lineage>
</organism>
<evidence type="ECO:0000313" key="6">
    <source>
        <dbReference type="Proteomes" id="UP000194873"/>
    </source>
</evidence>
<dbReference type="EMBL" id="MTSE01000011">
    <property type="protein sequence ID" value="OUJ72360.1"/>
    <property type="molecule type" value="Genomic_DNA"/>
</dbReference>
<keyword evidence="1" id="KW-0805">Transcription regulation</keyword>
<gene>
    <name evidence="5" type="ORF">BXP70_19095</name>
</gene>
<dbReference type="InterPro" id="IPR014284">
    <property type="entry name" value="RNA_pol_sigma-70_dom"/>
</dbReference>
<sequence>MDVGGNIEGSPAKHFWYFTRRLALHKDPEVCASLIHDIFLNLWLKRHQLAVDFFPRYLMAATRYHAYRHGRTARQIPLQYSDDLAMTTTSRNAGEEYLHSHELEQRVAAHLAQLPKRCQEIFWLSRREQLSGDEIAARLGISKRTVENQITAALHHLKLSLKDLLIVLLLLGNW</sequence>
<dbReference type="GO" id="GO:0016987">
    <property type="term" value="F:sigma factor activity"/>
    <property type="evidence" value="ECO:0007669"/>
    <property type="project" value="UniProtKB-KW"/>
</dbReference>
<dbReference type="Proteomes" id="UP000194873">
    <property type="component" value="Unassembled WGS sequence"/>
</dbReference>
<evidence type="ECO:0000256" key="3">
    <source>
        <dbReference type="ARBA" id="ARBA00023163"/>
    </source>
</evidence>
<dbReference type="GO" id="GO:0006352">
    <property type="term" value="P:DNA-templated transcription initiation"/>
    <property type="evidence" value="ECO:0007669"/>
    <property type="project" value="InterPro"/>
</dbReference>
<dbReference type="AlphaFoldDB" id="A0A243WAG4"/>
<dbReference type="InterPro" id="IPR013249">
    <property type="entry name" value="RNA_pol_sigma70_r4_t2"/>
</dbReference>
<dbReference type="NCBIfam" id="TIGR02937">
    <property type="entry name" value="sigma70-ECF"/>
    <property type="match status" value="1"/>
</dbReference>
<dbReference type="GO" id="GO:0003677">
    <property type="term" value="F:DNA binding"/>
    <property type="evidence" value="ECO:0007669"/>
    <property type="project" value="InterPro"/>
</dbReference>
<protein>
    <recommendedName>
        <fullName evidence="4">RNA polymerase sigma factor 70 region 4 type 2 domain-containing protein</fullName>
    </recommendedName>
</protein>
<evidence type="ECO:0000259" key="4">
    <source>
        <dbReference type="Pfam" id="PF08281"/>
    </source>
</evidence>
<proteinExistence type="predicted"/>